<evidence type="ECO:0000256" key="3">
    <source>
        <dbReference type="ARBA" id="ARBA00022900"/>
    </source>
</evidence>
<dbReference type="RefSeq" id="XP_002424078.1">
    <property type="nucleotide sequence ID" value="XM_002424033.1"/>
</dbReference>
<keyword evidence="3" id="KW-0722">Serine protease inhibitor</keyword>
<dbReference type="SUPFAM" id="SSF56574">
    <property type="entry name" value="Serpins"/>
    <property type="match status" value="1"/>
</dbReference>
<reference evidence="6" key="1">
    <citation type="submission" date="2007-04" db="EMBL/GenBank/DDBJ databases">
        <title>Annotation of Pediculus humanus corporis strain USDA.</title>
        <authorList>
            <person name="Kirkness E."/>
            <person name="Hannick L."/>
            <person name="Hass B."/>
            <person name="Bruggner R."/>
            <person name="Lawson D."/>
            <person name="Bidwell S."/>
            <person name="Joardar V."/>
            <person name="Caler E."/>
            <person name="Walenz B."/>
            <person name="Inman J."/>
            <person name="Schobel S."/>
            <person name="Galinsky K."/>
            <person name="Amedeo P."/>
            <person name="Strausberg R."/>
        </authorList>
    </citation>
    <scope>NUCLEOTIDE SEQUENCE</scope>
    <source>
        <strain evidence="6">USDA</strain>
    </source>
</reference>
<dbReference type="InterPro" id="IPR042185">
    <property type="entry name" value="Serpin_sf_2"/>
</dbReference>
<dbReference type="GO" id="GO:0004867">
    <property type="term" value="F:serine-type endopeptidase inhibitor activity"/>
    <property type="evidence" value="ECO:0007669"/>
    <property type="project" value="UniProtKB-KW"/>
</dbReference>
<dbReference type="KEGG" id="phu:Phum_PHUM106570"/>
<dbReference type="CDD" id="cd00172">
    <property type="entry name" value="serpin"/>
    <property type="match status" value="1"/>
</dbReference>
<dbReference type="EnsemblMetazoa" id="PHUM106570-RA">
    <property type="protein sequence ID" value="PHUM106570-PA"/>
    <property type="gene ID" value="PHUM106570"/>
</dbReference>
<dbReference type="InterPro" id="IPR000215">
    <property type="entry name" value="Serpin_fam"/>
</dbReference>
<evidence type="ECO:0000313" key="8">
    <source>
        <dbReference type="Proteomes" id="UP000009046"/>
    </source>
</evidence>
<dbReference type="EMBL" id="DS235072">
    <property type="protein sequence ID" value="EEB11340.1"/>
    <property type="molecule type" value="Genomic_DNA"/>
</dbReference>
<name>E0VD84_PEDHC</name>
<dbReference type="InterPro" id="IPR042178">
    <property type="entry name" value="Serpin_sf_1"/>
</dbReference>
<accession>E0VD84</accession>
<dbReference type="EC" id="2.7.11.1" evidence="6"/>
<reference evidence="6" key="2">
    <citation type="submission" date="2007-04" db="EMBL/GenBank/DDBJ databases">
        <title>The genome of the human body louse.</title>
        <authorList>
            <consortium name="The Human Body Louse Genome Consortium"/>
            <person name="Kirkness E."/>
            <person name="Walenz B."/>
            <person name="Hass B."/>
            <person name="Bruggner R."/>
            <person name="Strausberg R."/>
        </authorList>
    </citation>
    <scope>NUCLEOTIDE SEQUENCE</scope>
    <source>
        <strain evidence="6">USDA</strain>
    </source>
</reference>
<gene>
    <name evidence="7" type="primary">8238201</name>
    <name evidence="6" type="ORF">Phum_PHUM106570</name>
</gene>
<dbReference type="GO" id="GO:0004674">
    <property type="term" value="F:protein serine/threonine kinase activity"/>
    <property type="evidence" value="ECO:0007669"/>
    <property type="project" value="UniProtKB-EC"/>
</dbReference>
<dbReference type="Proteomes" id="UP000009046">
    <property type="component" value="Unassembled WGS sequence"/>
</dbReference>
<dbReference type="CTD" id="8238201"/>
<sequence>MSAAVKFILFSITIGIYFLKEIKSLNDDTFSNDFSKSSCDFTLNLLKVVEPDDNDNVLLSPTSIGILLAILQQGSNGETLKQLENVLQMNSNHSKHGYGHAIKSLERETTNLTIEWGNRGYVAPGFQLNSNFLNTVQENFNMTVEELDLTTSTTGDAATKINNWVKQVTHDNIKNFIDASFLTPDFVMILVNAIYFKSVWDSPFQKYKTRTDKFQINDEQKVEVPFMRQAGRFTAGEDTNLGIKWIELPFQDDNFSMIFILPIKSHGLKQVMEKLSGTDLKRIIDNKGTRRVKLTIPKFKLTKKEYPTVRKLFN</sequence>
<keyword evidence="6" id="KW-0808">Transferase</keyword>
<proteinExistence type="inferred from homology"/>
<dbReference type="GeneID" id="8238201"/>
<keyword evidence="8" id="KW-1185">Reference proteome</keyword>
<keyword evidence="2" id="KW-0646">Protease inhibitor</keyword>
<dbReference type="InterPro" id="IPR023796">
    <property type="entry name" value="Serpin_dom"/>
</dbReference>
<dbReference type="OMA" id="CHDIAPS"/>
<comment type="similarity">
    <text evidence="1 4">Belongs to the serpin family.</text>
</comment>
<evidence type="ECO:0000256" key="4">
    <source>
        <dbReference type="RuleBase" id="RU000411"/>
    </source>
</evidence>
<dbReference type="OrthoDB" id="671595at2759"/>
<evidence type="ECO:0000313" key="7">
    <source>
        <dbReference type="EnsemblMetazoa" id="PHUM106570-PA"/>
    </source>
</evidence>
<dbReference type="AlphaFoldDB" id="E0VD84"/>
<evidence type="ECO:0000313" key="6">
    <source>
        <dbReference type="EMBL" id="EEB11340.1"/>
    </source>
</evidence>
<protein>
    <submittedName>
        <fullName evidence="6 7">Serine proteinase inhibitor, putative</fullName>
        <ecNumber evidence="6">2.7.11.1</ecNumber>
    </submittedName>
</protein>
<evidence type="ECO:0000259" key="5">
    <source>
        <dbReference type="SMART" id="SM00093"/>
    </source>
</evidence>
<reference evidence="7" key="3">
    <citation type="submission" date="2020-05" db="UniProtKB">
        <authorList>
            <consortium name="EnsemblMetazoa"/>
        </authorList>
    </citation>
    <scope>IDENTIFICATION</scope>
    <source>
        <strain evidence="7">USDA</strain>
    </source>
</reference>
<dbReference type="HOGENOM" id="CLU_023330_2_0_1"/>
<evidence type="ECO:0000256" key="1">
    <source>
        <dbReference type="ARBA" id="ARBA00009500"/>
    </source>
</evidence>
<feature type="domain" description="Serpin" evidence="5">
    <location>
        <begin position="43"/>
        <end position="314"/>
    </location>
</feature>
<dbReference type="Pfam" id="PF00079">
    <property type="entry name" value="Serpin"/>
    <property type="match status" value="1"/>
</dbReference>
<dbReference type="EMBL" id="AAZO01001261">
    <property type="status" value="NOT_ANNOTATED_CDS"/>
    <property type="molecule type" value="Genomic_DNA"/>
</dbReference>
<dbReference type="SMART" id="SM00093">
    <property type="entry name" value="SERPIN"/>
    <property type="match status" value="1"/>
</dbReference>
<dbReference type="InParanoid" id="E0VD84"/>
<evidence type="ECO:0000256" key="2">
    <source>
        <dbReference type="ARBA" id="ARBA00022690"/>
    </source>
</evidence>
<dbReference type="Gene3D" id="2.30.39.10">
    <property type="entry name" value="Alpha-1-antitrypsin, domain 1"/>
    <property type="match status" value="1"/>
</dbReference>
<organism>
    <name type="scientific">Pediculus humanus subsp. corporis</name>
    <name type="common">Body louse</name>
    <dbReference type="NCBI Taxonomy" id="121224"/>
    <lineage>
        <taxon>Eukaryota</taxon>
        <taxon>Metazoa</taxon>
        <taxon>Ecdysozoa</taxon>
        <taxon>Arthropoda</taxon>
        <taxon>Hexapoda</taxon>
        <taxon>Insecta</taxon>
        <taxon>Pterygota</taxon>
        <taxon>Neoptera</taxon>
        <taxon>Paraneoptera</taxon>
        <taxon>Psocodea</taxon>
        <taxon>Troctomorpha</taxon>
        <taxon>Phthiraptera</taxon>
        <taxon>Anoplura</taxon>
        <taxon>Pediculidae</taxon>
        <taxon>Pediculus</taxon>
    </lineage>
</organism>
<dbReference type="eggNOG" id="KOG2392">
    <property type="taxonomic scope" value="Eukaryota"/>
</dbReference>
<dbReference type="InterPro" id="IPR036186">
    <property type="entry name" value="Serpin_sf"/>
</dbReference>
<dbReference type="Gene3D" id="3.30.497.10">
    <property type="entry name" value="Antithrombin, subunit I, domain 2"/>
    <property type="match status" value="1"/>
</dbReference>
<dbReference type="PANTHER" id="PTHR11461">
    <property type="entry name" value="SERINE PROTEASE INHIBITOR, SERPIN"/>
    <property type="match status" value="1"/>
</dbReference>
<dbReference type="VEuPathDB" id="VectorBase:PHUM106570"/>
<dbReference type="PANTHER" id="PTHR11461:SF211">
    <property type="entry name" value="GH10112P-RELATED"/>
    <property type="match status" value="1"/>
</dbReference>
<dbReference type="GO" id="GO:0005615">
    <property type="term" value="C:extracellular space"/>
    <property type="evidence" value="ECO:0007669"/>
    <property type="project" value="InterPro"/>
</dbReference>